<reference evidence="1 2" key="1">
    <citation type="submission" date="2015-01" db="EMBL/GenBank/DDBJ databases">
        <title>The Genome Sequence of Cladophialophora immunda CBS83496.</title>
        <authorList>
            <consortium name="The Broad Institute Genomics Platform"/>
            <person name="Cuomo C."/>
            <person name="de Hoog S."/>
            <person name="Gorbushina A."/>
            <person name="Stielow B."/>
            <person name="Teixiera M."/>
            <person name="Abouelleil A."/>
            <person name="Chapman S.B."/>
            <person name="Priest M."/>
            <person name="Young S.K."/>
            <person name="Wortman J."/>
            <person name="Nusbaum C."/>
            <person name="Birren B."/>
        </authorList>
    </citation>
    <scope>NUCLEOTIDE SEQUENCE [LARGE SCALE GENOMIC DNA]</scope>
    <source>
        <strain evidence="1 2">CBS 83496</strain>
    </source>
</reference>
<name>A0A0D2AAK8_9EURO</name>
<keyword evidence="2" id="KW-1185">Reference proteome</keyword>
<dbReference type="EMBL" id="KN847168">
    <property type="protein sequence ID" value="KIW21807.1"/>
    <property type="molecule type" value="Genomic_DNA"/>
</dbReference>
<dbReference type="AlphaFoldDB" id="A0A0D2AAK8"/>
<accession>A0A0D2AAK8</accession>
<organism evidence="1 2">
    <name type="scientific">Cladophialophora immunda</name>
    <dbReference type="NCBI Taxonomy" id="569365"/>
    <lineage>
        <taxon>Eukaryota</taxon>
        <taxon>Fungi</taxon>
        <taxon>Dikarya</taxon>
        <taxon>Ascomycota</taxon>
        <taxon>Pezizomycotina</taxon>
        <taxon>Eurotiomycetes</taxon>
        <taxon>Chaetothyriomycetidae</taxon>
        <taxon>Chaetothyriales</taxon>
        <taxon>Herpotrichiellaceae</taxon>
        <taxon>Cladophialophora</taxon>
    </lineage>
</organism>
<feature type="non-terminal residue" evidence="1">
    <location>
        <position position="1"/>
    </location>
</feature>
<dbReference type="OrthoDB" id="10571139at2759"/>
<dbReference type="GeneID" id="27351963"/>
<proteinExistence type="predicted"/>
<dbReference type="RefSeq" id="XP_016242023.1">
    <property type="nucleotide sequence ID" value="XM_016400332.1"/>
</dbReference>
<dbReference type="HOGENOM" id="CLU_2126879_0_0_1"/>
<sequence length="114" mass="12757">KKLQSARDNLKQVSGSEEMRRLRDGSELQCADLVMVRAGARRRAAQLDVKRWEVFVKWIDDQYSAIAAECGYIDNDSRNNVTHQFGGNGHWPEADTACSAASAKRCRDQVCLGV</sequence>
<evidence type="ECO:0000313" key="2">
    <source>
        <dbReference type="Proteomes" id="UP000054466"/>
    </source>
</evidence>
<evidence type="ECO:0000313" key="1">
    <source>
        <dbReference type="EMBL" id="KIW21807.1"/>
    </source>
</evidence>
<protein>
    <submittedName>
        <fullName evidence="1">Uncharacterized protein</fullName>
    </submittedName>
</protein>
<gene>
    <name evidence="1" type="ORF">PV07_12769</name>
</gene>
<dbReference type="Proteomes" id="UP000054466">
    <property type="component" value="Unassembled WGS sequence"/>
</dbReference>
<dbReference type="VEuPathDB" id="FungiDB:PV07_12769"/>